<gene>
    <name evidence="1" type="primary">Acey_s0155.g3093</name>
    <name evidence="1" type="ORF">Y032_0155g3093</name>
</gene>
<dbReference type="AlphaFoldDB" id="A0A016SZV8"/>
<accession>A0A016SZV8</accession>
<protein>
    <submittedName>
        <fullName evidence="1">Uncharacterized protein</fullName>
    </submittedName>
</protein>
<organism evidence="1 2">
    <name type="scientific">Ancylostoma ceylanicum</name>
    <dbReference type="NCBI Taxonomy" id="53326"/>
    <lineage>
        <taxon>Eukaryota</taxon>
        <taxon>Metazoa</taxon>
        <taxon>Ecdysozoa</taxon>
        <taxon>Nematoda</taxon>
        <taxon>Chromadorea</taxon>
        <taxon>Rhabditida</taxon>
        <taxon>Rhabditina</taxon>
        <taxon>Rhabditomorpha</taxon>
        <taxon>Strongyloidea</taxon>
        <taxon>Ancylostomatidae</taxon>
        <taxon>Ancylostomatinae</taxon>
        <taxon>Ancylostoma</taxon>
    </lineage>
</organism>
<comment type="caution">
    <text evidence="1">The sequence shown here is derived from an EMBL/GenBank/DDBJ whole genome shotgun (WGS) entry which is preliminary data.</text>
</comment>
<dbReference type="Proteomes" id="UP000024635">
    <property type="component" value="Unassembled WGS sequence"/>
</dbReference>
<name>A0A016SZV8_9BILA</name>
<reference evidence="2" key="1">
    <citation type="journal article" date="2015" name="Nat. Genet.">
        <title>The genome and transcriptome of the zoonotic hookworm Ancylostoma ceylanicum identify infection-specific gene families.</title>
        <authorList>
            <person name="Schwarz E.M."/>
            <person name="Hu Y."/>
            <person name="Antoshechkin I."/>
            <person name="Miller M.M."/>
            <person name="Sternberg P.W."/>
            <person name="Aroian R.V."/>
        </authorList>
    </citation>
    <scope>NUCLEOTIDE SEQUENCE</scope>
    <source>
        <strain evidence="2">HY135</strain>
    </source>
</reference>
<evidence type="ECO:0000313" key="2">
    <source>
        <dbReference type="Proteomes" id="UP000024635"/>
    </source>
</evidence>
<keyword evidence="2" id="KW-1185">Reference proteome</keyword>
<dbReference type="EMBL" id="JARK01001491">
    <property type="protein sequence ID" value="EYB95921.1"/>
    <property type="molecule type" value="Genomic_DNA"/>
</dbReference>
<evidence type="ECO:0000313" key="1">
    <source>
        <dbReference type="EMBL" id="EYB95921.1"/>
    </source>
</evidence>
<proteinExistence type="predicted"/>
<sequence>MKRFLSEHVTCSPRICNSQLHPILRLHARRFAAQHLILVLLRIATHSGTCSISIGSLVSISAGGLAGSESHHYFYGALLVRCSFLIDDALVFHGFNVKLFVRLDRLFFELSTSEECSPDFLDSPSDS</sequence>